<dbReference type="InterPro" id="IPR014721">
    <property type="entry name" value="Ribsml_uS5_D2-typ_fold_subgr"/>
</dbReference>
<dbReference type="InterPro" id="IPR002099">
    <property type="entry name" value="MutL/Mlh/PMS"/>
</dbReference>
<comment type="caution">
    <text evidence="7">The sequence shown here is derived from an EMBL/GenBank/DDBJ whole genome shotgun (WGS) entry which is preliminary data.</text>
</comment>
<dbReference type="PROSITE" id="PS00058">
    <property type="entry name" value="DNA_MISMATCH_REPAIR_1"/>
    <property type="match status" value="1"/>
</dbReference>
<dbReference type="InterPro" id="IPR020667">
    <property type="entry name" value="DNA_mismatch_repair_MutL"/>
</dbReference>
<dbReference type="SUPFAM" id="SSF118116">
    <property type="entry name" value="DNA mismatch repair protein MutL"/>
    <property type="match status" value="1"/>
</dbReference>
<dbReference type="GO" id="GO:0032300">
    <property type="term" value="C:mismatch repair complex"/>
    <property type="evidence" value="ECO:0007669"/>
    <property type="project" value="InterPro"/>
</dbReference>
<dbReference type="GO" id="GO:0005524">
    <property type="term" value="F:ATP binding"/>
    <property type="evidence" value="ECO:0007669"/>
    <property type="project" value="InterPro"/>
</dbReference>
<reference evidence="7 8" key="1">
    <citation type="submission" date="2015-04" db="EMBL/GenBank/DDBJ databases">
        <title>Draft genome sequence of bacteremic isolate Catabacter hongkongensis type strain HKU16T.</title>
        <authorList>
            <person name="Lau S.K."/>
            <person name="Teng J.L."/>
            <person name="Huang Y."/>
            <person name="Curreem S.O."/>
            <person name="Tsui S.K."/>
            <person name="Woo P.C."/>
        </authorList>
    </citation>
    <scope>NUCLEOTIDE SEQUENCE [LARGE SCALE GENOMIC DNA]</scope>
    <source>
        <strain evidence="7 8">HKU16</strain>
    </source>
</reference>
<dbReference type="GO" id="GO:0030983">
    <property type="term" value="F:mismatched DNA binding"/>
    <property type="evidence" value="ECO:0007669"/>
    <property type="project" value="InterPro"/>
</dbReference>
<dbReference type="Gene3D" id="3.30.1540.20">
    <property type="entry name" value="MutL, C-terminal domain, dimerisation subdomain"/>
    <property type="match status" value="1"/>
</dbReference>
<accession>A0A0M2NHI4</accession>
<dbReference type="Gene3D" id="3.30.565.10">
    <property type="entry name" value="Histidine kinase-like ATPase, C-terminal domain"/>
    <property type="match status" value="1"/>
</dbReference>
<dbReference type="OrthoDB" id="9763467at2"/>
<dbReference type="CDD" id="cd16926">
    <property type="entry name" value="HATPase_MutL-MLH-PMS-like"/>
    <property type="match status" value="1"/>
</dbReference>
<evidence type="ECO:0000256" key="4">
    <source>
        <dbReference type="HAMAP-Rule" id="MF_00149"/>
    </source>
</evidence>
<dbReference type="CDD" id="cd00782">
    <property type="entry name" value="MutL_Trans"/>
    <property type="match status" value="1"/>
</dbReference>
<gene>
    <name evidence="4" type="primary">mutL</name>
    <name evidence="7" type="ORF">CHK_2513</name>
</gene>
<dbReference type="SUPFAM" id="SSF55874">
    <property type="entry name" value="ATPase domain of HSP90 chaperone/DNA topoisomerase II/histidine kinase"/>
    <property type="match status" value="1"/>
</dbReference>
<dbReference type="GO" id="GO:0140664">
    <property type="term" value="F:ATP-dependent DNA damage sensor activity"/>
    <property type="evidence" value="ECO:0007669"/>
    <property type="project" value="InterPro"/>
</dbReference>
<evidence type="ECO:0000259" key="5">
    <source>
        <dbReference type="SMART" id="SM00853"/>
    </source>
</evidence>
<dbReference type="HAMAP" id="MF_00149">
    <property type="entry name" value="DNA_mis_repair"/>
    <property type="match status" value="1"/>
</dbReference>
<dbReference type="InterPro" id="IPR042121">
    <property type="entry name" value="MutL_C_regsub"/>
</dbReference>
<dbReference type="InterPro" id="IPR014790">
    <property type="entry name" value="MutL_C"/>
</dbReference>
<dbReference type="SMART" id="SM01340">
    <property type="entry name" value="DNA_mis_repair"/>
    <property type="match status" value="1"/>
</dbReference>
<dbReference type="InterPro" id="IPR037198">
    <property type="entry name" value="MutL_C_sf"/>
</dbReference>
<evidence type="ECO:0000256" key="2">
    <source>
        <dbReference type="ARBA" id="ARBA00022763"/>
    </source>
</evidence>
<dbReference type="InterPro" id="IPR014762">
    <property type="entry name" value="DNA_mismatch_repair_CS"/>
</dbReference>
<dbReference type="InterPro" id="IPR036890">
    <property type="entry name" value="HATPase_C_sf"/>
</dbReference>
<dbReference type="GO" id="GO:0006298">
    <property type="term" value="P:mismatch repair"/>
    <property type="evidence" value="ECO:0007669"/>
    <property type="project" value="UniProtKB-UniRule"/>
</dbReference>
<dbReference type="Proteomes" id="UP000034076">
    <property type="component" value="Unassembled WGS sequence"/>
</dbReference>
<dbReference type="EMBL" id="LAYJ01000115">
    <property type="protein sequence ID" value="KKI49897.1"/>
    <property type="molecule type" value="Genomic_DNA"/>
</dbReference>
<dbReference type="InterPro" id="IPR020568">
    <property type="entry name" value="Ribosomal_Su5_D2-typ_SF"/>
</dbReference>
<feature type="domain" description="DNA mismatch repair protein S5" evidence="6">
    <location>
        <begin position="211"/>
        <end position="329"/>
    </location>
</feature>
<proteinExistence type="inferred from homology"/>
<dbReference type="Gene3D" id="3.30.1370.100">
    <property type="entry name" value="MutL, C-terminal domain, regulatory subdomain"/>
    <property type="match status" value="1"/>
</dbReference>
<dbReference type="FunFam" id="3.30.565.10:FF:000003">
    <property type="entry name" value="DNA mismatch repair endonuclease MutL"/>
    <property type="match status" value="1"/>
</dbReference>
<dbReference type="Pfam" id="PF01119">
    <property type="entry name" value="DNA_mis_repair"/>
    <property type="match status" value="1"/>
</dbReference>
<dbReference type="Pfam" id="PF13589">
    <property type="entry name" value="HATPase_c_3"/>
    <property type="match status" value="1"/>
</dbReference>
<dbReference type="Pfam" id="PF08676">
    <property type="entry name" value="MutL_C"/>
    <property type="match status" value="1"/>
</dbReference>
<dbReference type="STRING" id="270498.CHK_2513"/>
<keyword evidence="3 4" id="KW-0234">DNA repair</keyword>
<dbReference type="SMART" id="SM00853">
    <property type="entry name" value="MutL_C"/>
    <property type="match status" value="1"/>
</dbReference>
<name>A0A0M2NHI4_9FIRM</name>
<organism evidence="7 8">
    <name type="scientific">Christensenella hongkongensis</name>
    <dbReference type="NCBI Taxonomy" id="270498"/>
    <lineage>
        <taxon>Bacteria</taxon>
        <taxon>Bacillati</taxon>
        <taxon>Bacillota</taxon>
        <taxon>Clostridia</taxon>
        <taxon>Christensenellales</taxon>
        <taxon>Christensenellaceae</taxon>
        <taxon>Christensenella</taxon>
    </lineage>
</organism>
<sequence>MLSKRICVLDEAVYARIAAGEVVVNPAAVVKELMENSMDAGATAITVEISQGGKELIRVTDNGLGIYPEDVPLAIQKHATSKISNVDDLGRIETLGFRGEALSSMAAVSRLTIKTRTQDSVEGTILTVSGEHQPEIISAGLPEGTTVTVENLFYNIPARLKFLKNTARETTNVTSVVSRLIFANPHIAVKYISNGKVIYHSPGNGALRDAVVAVYGKEIVPRVAEVNFSTTDLTIHGLISKPSHLYKSTHYMCFFLNGRYIQSKNLQAAVMRGFGERLLRGHYPFSVLHLTLPADQADVNVHPNKLQVMLHEEPEVLDALNRAVHEALNQQNVPPVLEIPQAAEQNQELPSSAGKEGKPDFPEFRSAERLYQKSGSRAAQTPGALMDYPVAGTSEKPSVYQPDQDFGELIESVKKYQNPPEEEQAEIEDVRRLIDYRIIGQVWNTYVMVESSESLYLIDQHAAHERINFERMKKAAVEGTVASQSLLIPYVATLPAEDFALLQKHAEFLESLGFDFEEFGPLTLKFNALPVQAEVSGAEKMIDNLLEELRNVRGNDVLLLRDTVIRASCRYSIKAGYQLSDAQIEELMQEITELDAIPNCPHGRPIAIVIKKSDLQKGFKRIV</sequence>
<dbReference type="PATRIC" id="fig|270498.16.peg.1259"/>
<dbReference type="AlphaFoldDB" id="A0A0M2NHI4"/>
<dbReference type="InterPro" id="IPR038973">
    <property type="entry name" value="MutL/Mlh/Pms-like"/>
</dbReference>
<keyword evidence="8" id="KW-1185">Reference proteome</keyword>
<evidence type="ECO:0000259" key="6">
    <source>
        <dbReference type="SMART" id="SM01340"/>
    </source>
</evidence>
<feature type="domain" description="MutL C-terminal dimerisation" evidence="5">
    <location>
        <begin position="438"/>
        <end position="579"/>
    </location>
</feature>
<dbReference type="Gene3D" id="3.30.230.10">
    <property type="match status" value="1"/>
</dbReference>
<comment type="function">
    <text evidence="4">This protein is involved in the repair of mismatches in DNA. It is required for dam-dependent methyl-directed DNA mismatch repair. May act as a 'molecular matchmaker', a protein that promotes the formation of a stable complex between two or more DNA-binding proteins in an ATP-dependent manner without itself being part of a final effector complex.</text>
</comment>
<dbReference type="NCBIfam" id="TIGR00585">
    <property type="entry name" value="mutl"/>
    <property type="match status" value="1"/>
</dbReference>
<evidence type="ECO:0000313" key="8">
    <source>
        <dbReference type="Proteomes" id="UP000034076"/>
    </source>
</evidence>
<dbReference type="RefSeq" id="WP_046444335.1">
    <property type="nucleotide sequence ID" value="NZ_JAXDTA010000091.1"/>
</dbReference>
<evidence type="ECO:0000256" key="1">
    <source>
        <dbReference type="ARBA" id="ARBA00006082"/>
    </source>
</evidence>
<dbReference type="InterPro" id="IPR042120">
    <property type="entry name" value="MutL_C_dimsub"/>
</dbReference>
<dbReference type="SUPFAM" id="SSF54211">
    <property type="entry name" value="Ribosomal protein S5 domain 2-like"/>
    <property type="match status" value="1"/>
</dbReference>
<dbReference type="PANTHER" id="PTHR10073:SF12">
    <property type="entry name" value="DNA MISMATCH REPAIR PROTEIN MLH1"/>
    <property type="match status" value="1"/>
</dbReference>
<evidence type="ECO:0000256" key="3">
    <source>
        <dbReference type="ARBA" id="ARBA00023204"/>
    </source>
</evidence>
<dbReference type="PANTHER" id="PTHR10073">
    <property type="entry name" value="DNA MISMATCH REPAIR PROTEIN MLH, PMS, MUTL"/>
    <property type="match status" value="1"/>
</dbReference>
<keyword evidence="2 4" id="KW-0227">DNA damage</keyword>
<protein>
    <recommendedName>
        <fullName evidence="4">DNA mismatch repair protein MutL</fullName>
    </recommendedName>
</protein>
<dbReference type="InterPro" id="IPR013507">
    <property type="entry name" value="DNA_mismatch_S5_2-like"/>
</dbReference>
<evidence type="ECO:0000313" key="7">
    <source>
        <dbReference type="EMBL" id="KKI49897.1"/>
    </source>
</evidence>
<comment type="similarity">
    <text evidence="1 4">Belongs to the DNA mismatch repair MutL/HexB family.</text>
</comment>
<dbReference type="GO" id="GO:0016887">
    <property type="term" value="F:ATP hydrolysis activity"/>
    <property type="evidence" value="ECO:0007669"/>
    <property type="project" value="InterPro"/>
</dbReference>